<dbReference type="CDD" id="cd17589">
    <property type="entry name" value="REC_TPR"/>
    <property type="match status" value="1"/>
</dbReference>
<dbReference type="InterPro" id="IPR011006">
    <property type="entry name" value="CheY-like_superfamily"/>
</dbReference>
<dbReference type="SMART" id="SM00448">
    <property type="entry name" value="REC"/>
    <property type="match status" value="1"/>
</dbReference>
<dbReference type="EMBL" id="PZKC01000005">
    <property type="protein sequence ID" value="PTD96789.1"/>
    <property type="molecule type" value="Genomic_DNA"/>
</dbReference>
<dbReference type="PANTHER" id="PTHR43228">
    <property type="entry name" value="TWO-COMPONENT RESPONSE REGULATOR"/>
    <property type="match status" value="1"/>
</dbReference>
<dbReference type="SUPFAM" id="SSF48452">
    <property type="entry name" value="TPR-like"/>
    <property type="match status" value="1"/>
</dbReference>
<dbReference type="InterPro" id="IPR052048">
    <property type="entry name" value="ST_Response_Regulator"/>
</dbReference>
<feature type="domain" description="Response regulatory" evidence="2">
    <location>
        <begin position="8"/>
        <end position="127"/>
    </location>
</feature>
<dbReference type="Proteomes" id="UP000241193">
    <property type="component" value="Unassembled WGS sequence"/>
</dbReference>
<dbReference type="InterPro" id="IPR001789">
    <property type="entry name" value="Sig_transdc_resp-reg_receiver"/>
</dbReference>
<protein>
    <submittedName>
        <fullName evidence="3">Response regulator</fullName>
    </submittedName>
</protein>
<evidence type="ECO:0000313" key="3">
    <source>
        <dbReference type="EMBL" id="PTD96789.1"/>
    </source>
</evidence>
<accession>A0A2T4IG83</accession>
<dbReference type="PANTHER" id="PTHR43228:SF1">
    <property type="entry name" value="TWO-COMPONENT RESPONSE REGULATOR ARR22"/>
    <property type="match status" value="1"/>
</dbReference>
<dbReference type="AlphaFoldDB" id="A0A2T4IG83"/>
<dbReference type="PROSITE" id="PS50110">
    <property type="entry name" value="RESPONSE_REGULATORY"/>
    <property type="match status" value="1"/>
</dbReference>
<comment type="caution">
    <text evidence="1">Lacks conserved residue(s) required for the propagation of feature annotation.</text>
</comment>
<evidence type="ECO:0000313" key="4">
    <source>
        <dbReference type="Proteomes" id="UP000241193"/>
    </source>
</evidence>
<dbReference type="InterPro" id="IPR011990">
    <property type="entry name" value="TPR-like_helical_dom_sf"/>
</dbReference>
<dbReference type="Pfam" id="PF00072">
    <property type="entry name" value="Response_reg"/>
    <property type="match status" value="1"/>
</dbReference>
<dbReference type="SUPFAM" id="SSF52172">
    <property type="entry name" value="CheY-like"/>
    <property type="match status" value="1"/>
</dbReference>
<dbReference type="Pfam" id="PF13432">
    <property type="entry name" value="TPR_16"/>
    <property type="match status" value="2"/>
</dbReference>
<name>A0A2T4IG83_9RHOO</name>
<gene>
    <name evidence="3" type="ORF">C8261_08245</name>
</gene>
<dbReference type="RefSeq" id="WP_107493190.1">
    <property type="nucleotide sequence ID" value="NZ_PZKC01000005.1"/>
</dbReference>
<proteinExistence type="predicted"/>
<dbReference type="Gene3D" id="3.40.50.2300">
    <property type="match status" value="1"/>
</dbReference>
<keyword evidence="4" id="KW-1185">Reference proteome</keyword>
<reference evidence="3 4" key="1">
    <citation type="submission" date="2018-03" db="EMBL/GenBank/DDBJ databases">
        <authorList>
            <person name="Keele B.F."/>
        </authorList>
    </citation>
    <scope>NUCLEOTIDE SEQUENCE [LARGE SCALE GENOMIC DNA]</scope>
    <source>
        <strain evidence="3 4">D20</strain>
    </source>
</reference>
<dbReference type="Gene3D" id="1.25.40.10">
    <property type="entry name" value="Tetratricopeptide repeat domain"/>
    <property type="match status" value="1"/>
</dbReference>
<dbReference type="GO" id="GO:0000160">
    <property type="term" value="P:phosphorelay signal transduction system"/>
    <property type="evidence" value="ECO:0007669"/>
    <property type="project" value="InterPro"/>
</dbReference>
<evidence type="ECO:0000259" key="2">
    <source>
        <dbReference type="PROSITE" id="PS50110"/>
    </source>
</evidence>
<evidence type="ECO:0000256" key="1">
    <source>
        <dbReference type="PROSITE-ProRule" id="PRU00169"/>
    </source>
</evidence>
<dbReference type="OrthoDB" id="7298659at2"/>
<reference evidence="3 4" key="2">
    <citation type="submission" date="2018-04" db="EMBL/GenBank/DDBJ databases">
        <title>Thauera lacus sp. nov., isolated from an saline lake in Inner Mongolia, China.</title>
        <authorList>
            <person name="Liang Q.-Y."/>
        </authorList>
    </citation>
    <scope>NUCLEOTIDE SEQUENCE [LARGE SCALE GENOMIC DNA]</scope>
    <source>
        <strain evidence="3 4">D20</strain>
    </source>
</reference>
<sequence>MAELAAASVLVIDANPGMRAQLRAMLASFGVSQVQFATNAGSAIKRLKERRFDIVLCEYNLDDGQDGQHLLEDLRSHDIIPLDTLFVMVTGERNYERVVSTAELTPDDYILKPLAAHALHYRLQKVLDRREVFLPAYRLMAMGNPMGAAEILHEAEASHPQYRSELLRKQAELLIDMGRLDDAETAYRAALTLGSLPWAQFGLARTLMLKKHYEAAEDILCALVAEHELYIGAYDLLAQCRELRGHSGAALETLNDAVRRSPHRLHRLRNSATLALQLGQPDAAAEALGALIEKSRYSEFRDPEDHVRLVQAQLGQGKPEAARETIRDMERSLGARRKTQICAALCRNLYYTAAAQPEEARSALVDAIATGADTTELSPALKQDLFKACFDNDLESEGCELVLDVLRNAADDGTVESTRAALHSRGLETLAEELETRTREEVRKLIVTGAEKAKSGDFDGAVVEMMNAARRMPGNPHVLFNAALALLRHIEHRGWNERFATQAGALITRARRADPASPRLAAISEFMHALFKKHDKLRQRGTGSMRAAAGLKDFFSA</sequence>
<organism evidence="3 4">
    <name type="scientific">Pseudothauera lacus</name>
    <dbReference type="NCBI Taxonomy" id="2136175"/>
    <lineage>
        <taxon>Bacteria</taxon>
        <taxon>Pseudomonadati</taxon>
        <taxon>Pseudomonadota</taxon>
        <taxon>Betaproteobacteria</taxon>
        <taxon>Rhodocyclales</taxon>
        <taxon>Zoogloeaceae</taxon>
        <taxon>Pseudothauera</taxon>
    </lineage>
</organism>
<comment type="caution">
    <text evidence="3">The sequence shown here is derived from an EMBL/GenBank/DDBJ whole genome shotgun (WGS) entry which is preliminary data.</text>
</comment>